<accession>A0A0K0D541</accession>
<dbReference type="WBParaSite" id="ACAC_0000518601-mRNA-1">
    <property type="protein sequence ID" value="ACAC_0000518601-mRNA-1"/>
    <property type="gene ID" value="ACAC_0000518601"/>
</dbReference>
<evidence type="ECO:0000313" key="1">
    <source>
        <dbReference type="Proteomes" id="UP000035642"/>
    </source>
</evidence>
<dbReference type="AlphaFoldDB" id="A0A0K0D541"/>
<evidence type="ECO:0000313" key="2">
    <source>
        <dbReference type="WBParaSite" id="ACAC_0000518601-mRNA-1"/>
    </source>
</evidence>
<reference evidence="1" key="1">
    <citation type="submission" date="2012-09" db="EMBL/GenBank/DDBJ databases">
        <authorList>
            <person name="Martin A.A."/>
        </authorList>
    </citation>
    <scope>NUCLEOTIDE SEQUENCE</scope>
</reference>
<keyword evidence="1" id="KW-1185">Reference proteome</keyword>
<protein>
    <submittedName>
        <fullName evidence="2">Ovule protein</fullName>
    </submittedName>
</protein>
<sequence>MLPKVTFYDKCVIFNLKSVVFAANFQISSDLMKGGRIKDPVWIGLKTQSASSSSRLPFSNFNKDSPIDGCAGEQPTIFSVNAPFQTLK</sequence>
<organism evidence="1 2">
    <name type="scientific">Angiostrongylus cantonensis</name>
    <name type="common">Rat lungworm</name>
    <dbReference type="NCBI Taxonomy" id="6313"/>
    <lineage>
        <taxon>Eukaryota</taxon>
        <taxon>Metazoa</taxon>
        <taxon>Ecdysozoa</taxon>
        <taxon>Nematoda</taxon>
        <taxon>Chromadorea</taxon>
        <taxon>Rhabditida</taxon>
        <taxon>Rhabditina</taxon>
        <taxon>Rhabditomorpha</taxon>
        <taxon>Strongyloidea</taxon>
        <taxon>Metastrongylidae</taxon>
        <taxon>Angiostrongylus</taxon>
    </lineage>
</organism>
<name>A0A0K0D541_ANGCA</name>
<dbReference type="Proteomes" id="UP000035642">
    <property type="component" value="Unassembled WGS sequence"/>
</dbReference>
<reference evidence="2" key="2">
    <citation type="submission" date="2017-02" db="UniProtKB">
        <authorList>
            <consortium name="WormBaseParasite"/>
        </authorList>
    </citation>
    <scope>IDENTIFICATION</scope>
</reference>
<proteinExistence type="predicted"/>